<protein>
    <submittedName>
        <fullName evidence="1">Uncharacterized protein</fullName>
    </submittedName>
</protein>
<gene>
    <name evidence="1" type="ORF">HT134_20875</name>
</gene>
<accession>A0A7Y6MDF4</accession>
<keyword evidence="2" id="KW-1185">Reference proteome</keyword>
<dbReference type="AlphaFoldDB" id="A0A7Y6MDF4"/>
<name>A0A7Y6MDF4_9ACTN</name>
<evidence type="ECO:0000313" key="1">
    <source>
        <dbReference type="EMBL" id="NUW42574.1"/>
    </source>
</evidence>
<proteinExistence type="predicted"/>
<evidence type="ECO:0000313" key="2">
    <source>
        <dbReference type="Proteomes" id="UP000546126"/>
    </source>
</evidence>
<sequence length="252" mass="27090">MVAWVAGIAAAVIGTASGVVFTGWFNSLGPAAFDGLGGSPPVTVAHVMLQNDELDLALREPVTAFQDRAILLGRPDAAQREAFLERYRAAGIERMQITVVLEGNRAGLRIADVRPRVLDSAPPSDAALLTPSSAGEAPAIEVVADLDRPVPRLATKKDPRTPYFSARQIDLVRGERATLSITATTRRAYYEFDFVATVVSDGHAEEVRITAPGGRPFRLTARSRAYRAVYRTSPAAGWEPPVVCRRAEGHAC</sequence>
<dbReference type="EMBL" id="JABWGO010000004">
    <property type="protein sequence ID" value="NUW42574.1"/>
    <property type="molecule type" value="Genomic_DNA"/>
</dbReference>
<organism evidence="1 2">
    <name type="scientific">Nonomuraea rhodomycinica</name>
    <dbReference type="NCBI Taxonomy" id="1712872"/>
    <lineage>
        <taxon>Bacteria</taxon>
        <taxon>Bacillati</taxon>
        <taxon>Actinomycetota</taxon>
        <taxon>Actinomycetes</taxon>
        <taxon>Streptosporangiales</taxon>
        <taxon>Streptosporangiaceae</taxon>
        <taxon>Nonomuraea</taxon>
    </lineage>
</organism>
<dbReference type="Proteomes" id="UP000546126">
    <property type="component" value="Unassembled WGS sequence"/>
</dbReference>
<dbReference type="RefSeq" id="WP_175602081.1">
    <property type="nucleotide sequence ID" value="NZ_JABWGO010000004.1"/>
</dbReference>
<comment type="caution">
    <text evidence="1">The sequence shown here is derived from an EMBL/GenBank/DDBJ whole genome shotgun (WGS) entry which is preliminary data.</text>
</comment>
<reference evidence="1 2" key="1">
    <citation type="submission" date="2020-06" db="EMBL/GenBank/DDBJ databases">
        <authorList>
            <person name="Chanama M."/>
        </authorList>
    </citation>
    <scope>NUCLEOTIDE SEQUENCE [LARGE SCALE GENOMIC DNA]</scope>
    <source>
        <strain evidence="1 2">TBRC6557</strain>
    </source>
</reference>